<feature type="transmembrane region" description="Helical" evidence="7">
    <location>
        <begin position="33"/>
        <end position="57"/>
    </location>
</feature>
<feature type="transmembrane region" description="Helical" evidence="7">
    <location>
        <begin position="63"/>
        <end position="85"/>
    </location>
</feature>
<dbReference type="STRING" id="696281.Desru_1396"/>
<keyword evidence="10" id="KW-1185">Reference proteome</keyword>
<evidence type="ECO:0000256" key="2">
    <source>
        <dbReference type="ARBA" id="ARBA00007362"/>
    </source>
</evidence>
<evidence type="ECO:0000256" key="7">
    <source>
        <dbReference type="SAM" id="Phobius"/>
    </source>
</evidence>
<dbReference type="PANTHER" id="PTHR42920">
    <property type="entry name" value="OS03G0707200 PROTEIN-RELATED"/>
    <property type="match status" value="1"/>
</dbReference>
<dbReference type="EMBL" id="CP002780">
    <property type="protein sequence ID" value="AEG59668.1"/>
    <property type="molecule type" value="Genomic_DNA"/>
</dbReference>
<protein>
    <recommendedName>
        <fullName evidence="8">EamA domain-containing protein</fullName>
    </recommendedName>
</protein>
<keyword evidence="3" id="KW-1003">Cell membrane</keyword>
<evidence type="ECO:0000313" key="10">
    <source>
        <dbReference type="Proteomes" id="UP000009234"/>
    </source>
</evidence>
<dbReference type="InterPro" id="IPR000620">
    <property type="entry name" value="EamA_dom"/>
</dbReference>
<feature type="transmembrane region" description="Helical" evidence="7">
    <location>
        <begin position="240"/>
        <end position="259"/>
    </location>
</feature>
<feature type="transmembrane region" description="Helical" evidence="7">
    <location>
        <begin position="178"/>
        <end position="196"/>
    </location>
</feature>
<feature type="transmembrane region" description="Helical" evidence="7">
    <location>
        <begin position="208"/>
        <end position="228"/>
    </location>
</feature>
<dbReference type="Pfam" id="PF00892">
    <property type="entry name" value="EamA"/>
    <property type="match status" value="2"/>
</dbReference>
<comment type="subcellular location">
    <subcellularLocation>
        <location evidence="1">Cell membrane</location>
        <topology evidence="1">Multi-pass membrane protein</topology>
    </subcellularLocation>
</comment>
<dbReference type="Gene3D" id="1.10.3730.20">
    <property type="match status" value="1"/>
</dbReference>
<evidence type="ECO:0000313" key="9">
    <source>
        <dbReference type="EMBL" id="AEG59668.1"/>
    </source>
</evidence>
<name>F6DQ90_DESRL</name>
<feature type="domain" description="EamA" evidence="8">
    <location>
        <begin position="178"/>
        <end position="310"/>
    </location>
</feature>
<dbReference type="GO" id="GO:0005886">
    <property type="term" value="C:plasma membrane"/>
    <property type="evidence" value="ECO:0007669"/>
    <property type="project" value="UniProtKB-SubCell"/>
</dbReference>
<dbReference type="Proteomes" id="UP000009234">
    <property type="component" value="Chromosome"/>
</dbReference>
<keyword evidence="6 7" id="KW-0472">Membrane</keyword>
<dbReference type="HOGENOM" id="CLU_033863_9_3_9"/>
<reference evidence="9 10" key="2">
    <citation type="journal article" date="2012" name="Stand. Genomic Sci.">
        <title>Complete genome sequence of the sulfate-reducing firmicute Desulfotomaculum ruminis type strain (DL(T)).</title>
        <authorList>
            <person name="Spring S."/>
            <person name="Visser M."/>
            <person name="Lu M."/>
            <person name="Copeland A."/>
            <person name="Lapidus A."/>
            <person name="Lucas S."/>
            <person name="Cheng J.F."/>
            <person name="Han C."/>
            <person name="Tapia R."/>
            <person name="Goodwin L.A."/>
            <person name="Pitluck S."/>
            <person name="Ivanova N."/>
            <person name="Land M."/>
            <person name="Hauser L."/>
            <person name="Larimer F."/>
            <person name="Rohde M."/>
            <person name="Goker M."/>
            <person name="Detter J.C."/>
            <person name="Kyrpides N.C."/>
            <person name="Woyke T."/>
            <person name="Schaap P.J."/>
            <person name="Plugge C.M."/>
            <person name="Muyzer G."/>
            <person name="Kuever J."/>
            <person name="Pereira I.A."/>
            <person name="Parshina S.N."/>
            <person name="Bernier-Latmani R."/>
            <person name="Stams A.J."/>
            <person name="Klenk H.P."/>
        </authorList>
    </citation>
    <scope>NUCLEOTIDE SEQUENCE [LARGE SCALE GENOMIC DNA]</scope>
    <source>
        <strain evidence="10">ATCC 23193 / DSM 2154 / NCIB 8452 / DL</strain>
    </source>
</reference>
<accession>F6DQ90</accession>
<proteinExistence type="inferred from homology"/>
<evidence type="ECO:0000256" key="3">
    <source>
        <dbReference type="ARBA" id="ARBA00022475"/>
    </source>
</evidence>
<evidence type="ECO:0000256" key="5">
    <source>
        <dbReference type="ARBA" id="ARBA00022989"/>
    </source>
</evidence>
<feature type="transmembrane region" description="Helical" evidence="7">
    <location>
        <begin position="271"/>
        <end position="289"/>
    </location>
</feature>
<feature type="domain" description="EamA" evidence="8">
    <location>
        <begin position="34"/>
        <end position="168"/>
    </location>
</feature>
<keyword evidence="5 7" id="KW-1133">Transmembrane helix</keyword>
<dbReference type="PANTHER" id="PTHR42920:SF5">
    <property type="entry name" value="EAMA DOMAIN-CONTAINING PROTEIN"/>
    <property type="match status" value="1"/>
</dbReference>
<dbReference type="AlphaFoldDB" id="F6DQ90"/>
<comment type="similarity">
    <text evidence="2">Belongs to the EamA transporter family.</text>
</comment>
<sequence length="321" mass="34471">MAIEDIVIVVIYFNRILYAEGVSLFMSQKNQPWAGIFLVVIATIALSTEAIAAKIAYQGGATVLTTLTVRYVLAVLFFAMMLHSAGTSIKLSLKHTLQAIGLGIGCQAVTALSLFNAYRYIPAAMAILLLYVYPTITAILAYFILKEPLHWQKWLALVLTSTGCVIILGHPQENLHPLGVALALLAALINALFLVLSGKVLKEIPVPVFNTYLTGSCALLFLGLGSLLGQLNFNLPLRAWLALLFLSIVCTVVAMSALLKGVTLIGPSRSAIISTLEPAFTAVLGFFLLSESLSLWQMIGGAVILSGVLLQKKEPEVQNNG</sequence>
<feature type="transmembrane region" description="Helical" evidence="7">
    <location>
        <begin position="6"/>
        <end position="26"/>
    </location>
</feature>
<evidence type="ECO:0000256" key="6">
    <source>
        <dbReference type="ARBA" id="ARBA00023136"/>
    </source>
</evidence>
<dbReference type="InterPro" id="IPR037185">
    <property type="entry name" value="EmrE-like"/>
</dbReference>
<gene>
    <name evidence="9" type="ordered locus">Desru_1396</name>
</gene>
<dbReference type="eggNOG" id="COG0697">
    <property type="taxonomic scope" value="Bacteria"/>
</dbReference>
<dbReference type="InterPro" id="IPR051258">
    <property type="entry name" value="Diverse_Substrate_Transporter"/>
</dbReference>
<keyword evidence="4 7" id="KW-0812">Transmembrane</keyword>
<reference evidence="10" key="1">
    <citation type="submission" date="2011-05" db="EMBL/GenBank/DDBJ databases">
        <title>Complete sequence of Desulfotomaculum ruminis DSM 2154.</title>
        <authorList>
            <person name="Lucas S."/>
            <person name="Copeland A."/>
            <person name="Lapidus A."/>
            <person name="Cheng J.-F."/>
            <person name="Goodwin L."/>
            <person name="Pitluck S."/>
            <person name="Lu M."/>
            <person name="Detter J.C."/>
            <person name="Han C."/>
            <person name="Tapia R."/>
            <person name="Land M."/>
            <person name="Hauser L."/>
            <person name="Kyrpides N."/>
            <person name="Ivanova N."/>
            <person name="Mikhailova N."/>
            <person name="Pagani I."/>
            <person name="Stams A.J.M."/>
            <person name="Plugge C.M."/>
            <person name="Muyzer G."/>
            <person name="Kuever J."/>
            <person name="Parshina S.N."/>
            <person name="Ivanova A.E."/>
            <person name="Nazina T.N."/>
            <person name="Brambilla E."/>
            <person name="Spring S."/>
            <person name="Klenk H.-P."/>
            <person name="Woyke T."/>
        </authorList>
    </citation>
    <scope>NUCLEOTIDE SEQUENCE [LARGE SCALE GENOMIC DNA]</scope>
    <source>
        <strain evidence="10">ATCC 23193 / DSM 2154 / NCIB 8452 / DL</strain>
    </source>
</reference>
<evidence type="ECO:0000259" key="8">
    <source>
        <dbReference type="Pfam" id="PF00892"/>
    </source>
</evidence>
<dbReference type="SUPFAM" id="SSF103481">
    <property type="entry name" value="Multidrug resistance efflux transporter EmrE"/>
    <property type="match status" value="2"/>
</dbReference>
<feature type="transmembrane region" description="Helical" evidence="7">
    <location>
        <begin position="97"/>
        <end position="118"/>
    </location>
</feature>
<evidence type="ECO:0000256" key="4">
    <source>
        <dbReference type="ARBA" id="ARBA00022692"/>
    </source>
</evidence>
<dbReference type="KEGG" id="dru:Desru_1396"/>
<evidence type="ECO:0000256" key="1">
    <source>
        <dbReference type="ARBA" id="ARBA00004651"/>
    </source>
</evidence>
<feature type="transmembrane region" description="Helical" evidence="7">
    <location>
        <begin position="295"/>
        <end position="311"/>
    </location>
</feature>
<organism evidence="9 10">
    <name type="scientific">Desulforamulus ruminis (strain ATCC 23193 / DSM 2154 / NCIMB 8452 / DL)</name>
    <name type="common">Desulfotomaculum ruminis</name>
    <dbReference type="NCBI Taxonomy" id="696281"/>
    <lineage>
        <taxon>Bacteria</taxon>
        <taxon>Bacillati</taxon>
        <taxon>Bacillota</taxon>
        <taxon>Clostridia</taxon>
        <taxon>Eubacteriales</taxon>
        <taxon>Peptococcaceae</taxon>
        <taxon>Desulforamulus</taxon>
    </lineage>
</organism>
<feature type="transmembrane region" description="Helical" evidence="7">
    <location>
        <begin position="124"/>
        <end position="145"/>
    </location>
</feature>